<dbReference type="InterPro" id="IPR026444">
    <property type="entry name" value="Secre_tail"/>
</dbReference>
<dbReference type="EMBL" id="BMIC01000009">
    <property type="protein sequence ID" value="GFZ93773.1"/>
    <property type="molecule type" value="Genomic_DNA"/>
</dbReference>
<evidence type="ECO:0000313" key="4">
    <source>
        <dbReference type="EMBL" id="GFZ93773.1"/>
    </source>
</evidence>
<dbReference type="NCBIfam" id="TIGR04183">
    <property type="entry name" value="Por_Secre_tail"/>
    <property type="match status" value="1"/>
</dbReference>
<gene>
    <name evidence="4" type="ORF">GCM10011531_27120</name>
</gene>
<feature type="chain" id="PRO_5035284037" description="Secretion system C-terminal sorting domain-containing protein" evidence="2">
    <location>
        <begin position="20"/>
        <end position="535"/>
    </location>
</feature>
<dbReference type="Proteomes" id="UP000598120">
    <property type="component" value="Unassembled WGS sequence"/>
</dbReference>
<keyword evidence="1 2" id="KW-0732">Signal</keyword>
<comment type="caution">
    <text evidence="4">The sequence shown here is derived from an EMBL/GenBank/DDBJ whole genome shotgun (WGS) entry which is preliminary data.</text>
</comment>
<evidence type="ECO:0000256" key="1">
    <source>
        <dbReference type="ARBA" id="ARBA00022729"/>
    </source>
</evidence>
<protein>
    <recommendedName>
        <fullName evidence="3">Secretion system C-terminal sorting domain-containing protein</fullName>
    </recommendedName>
</protein>
<name>A0A8J2TUM0_9FLAO</name>
<evidence type="ECO:0000256" key="2">
    <source>
        <dbReference type="SAM" id="SignalP"/>
    </source>
</evidence>
<dbReference type="AlphaFoldDB" id="A0A8J2TUM0"/>
<keyword evidence="5" id="KW-1185">Reference proteome</keyword>
<feature type="signal peptide" evidence="2">
    <location>
        <begin position="1"/>
        <end position="19"/>
    </location>
</feature>
<dbReference type="RefSeq" id="WP_188606947.1">
    <property type="nucleotide sequence ID" value="NZ_BMIC01000009.1"/>
</dbReference>
<feature type="domain" description="Secretion system C-terminal sorting" evidence="3">
    <location>
        <begin position="470"/>
        <end position="528"/>
    </location>
</feature>
<organism evidence="4 5">
    <name type="scientific">Aquaticitalea lipolytica</name>
    <dbReference type="NCBI Taxonomy" id="1247562"/>
    <lineage>
        <taxon>Bacteria</taxon>
        <taxon>Pseudomonadati</taxon>
        <taxon>Bacteroidota</taxon>
        <taxon>Flavobacteriia</taxon>
        <taxon>Flavobacteriales</taxon>
        <taxon>Flavobacteriaceae</taxon>
        <taxon>Aquaticitalea</taxon>
    </lineage>
</organism>
<evidence type="ECO:0000313" key="5">
    <source>
        <dbReference type="Proteomes" id="UP000598120"/>
    </source>
</evidence>
<reference evidence="4 5" key="1">
    <citation type="journal article" date="2014" name="Int. J. Syst. Evol. Microbiol.">
        <title>Complete genome sequence of Corynebacterium casei LMG S-19264T (=DSM 44701T), isolated from a smear-ripened cheese.</title>
        <authorList>
            <consortium name="US DOE Joint Genome Institute (JGI-PGF)"/>
            <person name="Walter F."/>
            <person name="Albersmeier A."/>
            <person name="Kalinowski J."/>
            <person name="Ruckert C."/>
        </authorList>
    </citation>
    <scope>NUCLEOTIDE SEQUENCE [LARGE SCALE GENOMIC DNA]</scope>
    <source>
        <strain evidence="4 5">CGMCC 1.15295</strain>
    </source>
</reference>
<accession>A0A8J2TUM0</accession>
<evidence type="ECO:0000259" key="3">
    <source>
        <dbReference type="Pfam" id="PF18962"/>
    </source>
</evidence>
<dbReference type="Pfam" id="PF18962">
    <property type="entry name" value="Por_Secre_tail"/>
    <property type="match status" value="1"/>
</dbReference>
<sequence length="535" mass="60221">MRKQLLLLLIFSNSYIVQSQEFGTNDFRISNMGTDGITSFFALDPAVAYSSTVDKYLVVWNADDNRNAVVDNEFEVYGQFINSDGSESGPNDFRISFTNTDGNTSFRTDRPDVVWNSTTNQFLVVWEGETNVDGEIEIYGQLVNSNGTLSGSNFRISDTGTEGDGNFDANRPSIAYNSTDNEFLVVWESDETINNNIEIYGQRLSASGAEIGTNDFQISMQLPIDDANFDAREPDIAWNSTSNEYLVVWQGETSIDEEKEIYGQRLSNSGTGLGSNFRISDMGVEGETITAALSPKLDYNSVDNNYLIIWQGSDTVANQYETYGQLIDPEGSEIGTNDFRITTTTNINANYDAWRPKLVWNITNNEYLIVFRNDHTVDDEFEIYGQLVDNLGILDGNAFNLSDMGPDGDTNYGADDCVVATNGLGDYLIAWEGDDDISPLVDNEREIFIQMFKNETLNIVEVDLEPQLKIYPNPSSNFLYFNMNMNNEEVFIIDISGKLIREIMIINNYLDISFLNKGLYFLKYGNANFLKFIKK</sequence>
<proteinExistence type="predicted"/>